<sequence length="160" mass="18274">MFYYILALFVLGLDQVTKWMIVKNMHYGESITVIENVFYITSHRNRGAAFGILQNQMWFFIIITIAVILAVIYYMQKHAKHQPLLRLALGLVLGGATGNFLDRIIRKEVVDFLDVKIGSYNYPIFNVADSALVIGVILIFIQTLMESKSKKENMNGAHRS</sequence>
<feature type="active site" evidence="9">
    <location>
        <position position="129"/>
    </location>
</feature>
<dbReference type="GO" id="GO:0005886">
    <property type="term" value="C:plasma membrane"/>
    <property type="evidence" value="ECO:0007669"/>
    <property type="project" value="UniProtKB-SubCell"/>
</dbReference>
<comment type="subcellular location">
    <subcellularLocation>
        <location evidence="9">Cell membrane</location>
        <topology evidence="9">Multi-pass membrane protein</topology>
    </subcellularLocation>
</comment>
<dbReference type="GO" id="GO:0004190">
    <property type="term" value="F:aspartic-type endopeptidase activity"/>
    <property type="evidence" value="ECO:0007669"/>
    <property type="project" value="UniProtKB-UniRule"/>
</dbReference>
<dbReference type="EC" id="3.4.23.36" evidence="9"/>
<feature type="transmembrane region" description="Helical" evidence="9">
    <location>
        <begin position="87"/>
        <end position="105"/>
    </location>
</feature>
<dbReference type="InterPro" id="IPR001872">
    <property type="entry name" value="Peptidase_A8"/>
</dbReference>
<dbReference type="PROSITE" id="PS00855">
    <property type="entry name" value="SPASE_II"/>
    <property type="match status" value="1"/>
</dbReference>
<evidence type="ECO:0000256" key="1">
    <source>
        <dbReference type="ARBA" id="ARBA00006139"/>
    </source>
</evidence>
<keyword evidence="4 9" id="KW-0812">Transmembrane</keyword>
<dbReference type="Proteomes" id="UP000199544">
    <property type="component" value="Unassembled WGS sequence"/>
</dbReference>
<keyword evidence="8 9" id="KW-0472">Membrane</keyword>
<evidence type="ECO:0000256" key="9">
    <source>
        <dbReference type="HAMAP-Rule" id="MF_00161"/>
    </source>
</evidence>
<name>A0A1G9UTX3_9BACL</name>
<evidence type="ECO:0000256" key="11">
    <source>
        <dbReference type="RuleBase" id="RU004181"/>
    </source>
</evidence>
<evidence type="ECO:0000313" key="12">
    <source>
        <dbReference type="EMBL" id="SDM63328.1"/>
    </source>
</evidence>
<evidence type="ECO:0000256" key="5">
    <source>
        <dbReference type="ARBA" id="ARBA00022750"/>
    </source>
</evidence>
<dbReference type="RefSeq" id="WP_090233177.1">
    <property type="nucleotide sequence ID" value="NZ_FNHW01000001.1"/>
</dbReference>
<keyword evidence="5 9" id="KW-0064">Aspartyl protease</keyword>
<dbReference type="Pfam" id="PF01252">
    <property type="entry name" value="Peptidase_A8"/>
    <property type="match status" value="1"/>
</dbReference>
<keyword evidence="6 9" id="KW-0378">Hydrolase</keyword>
<dbReference type="PANTHER" id="PTHR33695">
    <property type="entry name" value="LIPOPROTEIN SIGNAL PEPTIDASE"/>
    <property type="match status" value="1"/>
</dbReference>
<dbReference type="PANTHER" id="PTHR33695:SF1">
    <property type="entry name" value="LIPOPROTEIN SIGNAL PEPTIDASE"/>
    <property type="match status" value="1"/>
</dbReference>
<evidence type="ECO:0000256" key="4">
    <source>
        <dbReference type="ARBA" id="ARBA00022692"/>
    </source>
</evidence>
<keyword evidence="13" id="KW-1185">Reference proteome</keyword>
<evidence type="ECO:0000256" key="2">
    <source>
        <dbReference type="ARBA" id="ARBA00022475"/>
    </source>
</evidence>
<comment type="caution">
    <text evidence="9">Lacks conserved residue(s) required for the propagation of feature annotation.</text>
</comment>
<comment type="catalytic activity">
    <reaction evidence="9 10">
        <text>Release of signal peptides from bacterial membrane prolipoproteins. Hydrolyzes -Xaa-Yaa-Zaa-|-(S,diacylglyceryl)Cys-, in which Xaa is hydrophobic (preferably Leu), and Yaa (Ala or Ser) and Zaa (Gly or Ala) have small, neutral side chains.</text>
        <dbReference type="EC" id="3.4.23.36"/>
    </reaction>
</comment>
<evidence type="ECO:0000256" key="3">
    <source>
        <dbReference type="ARBA" id="ARBA00022670"/>
    </source>
</evidence>
<proteinExistence type="inferred from homology"/>
<evidence type="ECO:0000256" key="10">
    <source>
        <dbReference type="RuleBase" id="RU000594"/>
    </source>
</evidence>
<dbReference type="AlphaFoldDB" id="A0A1G9UTX3"/>
<dbReference type="OrthoDB" id="9810259at2"/>
<dbReference type="STRING" id="459525.SAMN04488137_1147"/>
<dbReference type="EMBL" id="FNHW01000001">
    <property type="protein sequence ID" value="SDM63328.1"/>
    <property type="molecule type" value="Genomic_DNA"/>
</dbReference>
<evidence type="ECO:0000256" key="8">
    <source>
        <dbReference type="ARBA" id="ARBA00023136"/>
    </source>
</evidence>
<evidence type="ECO:0000256" key="6">
    <source>
        <dbReference type="ARBA" id="ARBA00022801"/>
    </source>
</evidence>
<keyword evidence="3 9" id="KW-0645">Protease</keyword>
<dbReference type="GO" id="GO:0006508">
    <property type="term" value="P:proteolysis"/>
    <property type="evidence" value="ECO:0007669"/>
    <property type="project" value="UniProtKB-KW"/>
</dbReference>
<feature type="active site" evidence="9">
    <location>
        <position position="111"/>
    </location>
</feature>
<keyword evidence="2 9" id="KW-1003">Cell membrane</keyword>
<evidence type="ECO:0000313" key="13">
    <source>
        <dbReference type="Proteomes" id="UP000199544"/>
    </source>
</evidence>
<feature type="transmembrane region" description="Helical" evidence="9">
    <location>
        <begin position="125"/>
        <end position="145"/>
    </location>
</feature>
<reference evidence="13" key="1">
    <citation type="submission" date="2016-10" db="EMBL/GenBank/DDBJ databases">
        <authorList>
            <person name="Varghese N."/>
            <person name="Submissions S."/>
        </authorList>
    </citation>
    <scope>NUCLEOTIDE SEQUENCE [LARGE SCALE GENOMIC DNA]</scope>
    <source>
        <strain evidence="13">CGMCC 1.6854</strain>
    </source>
</reference>
<protein>
    <recommendedName>
        <fullName evidence="9">Lipoprotein signal peptidase</fullName>
        <ecNumber evidence="9">3.4.23.36</ecNumber>
    </recommendedName>
    <alternativeName>
        <fullName evidence="9">Prolipoprotein signal peptidase</fullName>
    </alternativeName>
    <alternativeName>
        <fullName evidence="9">Signal peptidase II</fullName>
        <shortName evidence="9">SPase II</shortName>
    </alternativeName>
</protein>
<dbReference type="HAMAP" id="MF_00161">
    <property type="entry name" value="LspA"/>
    <property type="match status" value="1"/>
</dbReference>
<dbReference type="UniPathway" id="UPA00665"/>
<feature type="transmembrane region" description="Helical" evidence="9">
    <location>
        <begin position="57"/>
        <end position="75"/>
    </location>
</feature>
<organism evidence="12 13">
    <name type="scientific">Fictibacillus solisalsi</name>
    <dbReference type="NCBI Taxonomy" id="459525"/>
    <lineage>
        <taxon>Bacteria</taxon>
        <taxon>Bacillati</taxon>
        <taxon>Bacillota</taxon>
        <taxon>Bacilli</taxon>
        <taxon>Bacillales</taxon>
        <taxon>Fictibacillaceae</taxon>
        <taxon>Fictibacillus</taxon>
    </lineage>
</organism>
<comment type="pathway">
    <text evidence="9">Protein modification; lipoprotein biosynthesis (signal peptide cleavage).</text>
</comment>
<keyword evidence="7 9" id="KW-1133">Transmembrane helix</keyword>
<comment type="similarity">
    <text evidence="1 9 11">Belongs to the peptidase A8 family.</text>
</comment>
<gene>
    <name evidence="9" type="primary">lspA</name>
    <name evidence="12" type="ORF">SAMN04488137_1147</name>
</gene>
<evidence type="ECO:0000256" key="7">
    <source>
        <dbReference type="ARBA" id="ARBA00022989"/>
    </source>
</evidence>
<comment type="function">
    <text evidence="9 10">This protein specifically catalyzes the removal of signal peptides from prolipoproteins.</text>
</comment>
<dbReference type="NCBIfam" id="TIGR00077">
    <property type="entry name" value="lspA"/>
    <property type="match status" value="1"/>
</dbReference>
<accession>A0A1G9UTX3</accession>
<dbReference type="PRINTS" id="PR00781">
    <property type="entry name" value="LIPOSIGPTASE"/>
</dbReference>